<dbReference type="STRING" id="84035.SAMN05660742_105179"/>
<evidence type="ECO:0000256" key="6">
    <source>
        <dbReference type="ARBA" id="ARBA00022692"/>
    </source>
</evidence>
<dbReference type="PANTHER" id="PTHR32502:SF5">
    <property type="entry name" value="N-ACETYLGALACTOSAMINE PERMEASE IID COMPONENT-RELATED"/>
    <property type="match status" value="1"/>
</dbReference>
<evidence type="ECO:0000313" key="10">
    <source>
        <dbReference type="EMBL" id="SEJ29631.1"/>
    </source>
</evidence>
<keyword evidence="4" id="KW-0762">Sugar transport</keyword>
<keyword evidence="6 9" id="KW-0812">Transmembrane</keyword>
<protein>
    <submittedName>
        <fullName evidence="10">PTS system, D-glucosaminate-specific IID component</fullName>
    </submittedName>
</protein>
<feature type="transmembrane region" description="Helical" evidence="9">
    <location>
        <begin position="191"/>
        <end position="212"/>
    </location>
</feature>
<evidence type="ECO:0000256" key="8">
    <source>
        <dbReference type="ARBA" id="ARBA00023136"/>
    </source>
</evidence>
<evidence type="ECO:0000256" key="2">
    <source>
        <dbReference type="ARBA" id="ARBA00022448"/>
    </source>
</evidence>
<comment type="subcellular location">
    <subcellularLocation>
        <location evidence="1">Cell membrane</location>
        <topology evidence="1">Multi-pass membrane protein</topology>
    </subcellularLocation>
</comment>
<organism evidence="10 11">
    <name type="scientific">Propionispira arboris</name>
    <dbReference type="NCBI Taxonomy" id="84035"/>
    <lineage>
        <taxon>Bacteria</taxon>
        <taxon>Bacillati</taxon>
        <taxon>Bacillota</taxon>
        <taxon>Negativicutes</taxon>
        <taxon>Selenomonadales</taxon>
        <taxon>Selenomonadaceae</taxon>
        <taxon>Propionispira</taxon>
    </lineage>
</organism>
<dbReference type="AlphaFoldDB" id="A0A1H6XKK0"/>
<dbReference type="PANTHER" id="PTHR32502">
    <property type="entry name" value="N-ACETYLGALACTOSAMINE PERMEASE II COMPONENT-RELATED"/>
    <property type="match status" value="1"/>
</dbReference>
<feature type="transmembrane region" description="Helical" evidence="9">
    <location>
        <begin position="255"/>
        <end position="275"/>
    </location>
</feature>
<keyword evidence="11" id="KW-1185">Reference proteome</keyword>
<keyword evidence="8 9" id="KW-0472">Membrane</keyword>
<keyword evidence="2" id="KW-0813">Transport</keyword>
<gene>
    <name evidence="10" type="ORF">SAMN05660742_105179</name>
</gene>
<evidence type="ECO:0000256" key="4">
    <source>
        <dbReference type="ARBA" id="ARBA00022597"/>
    </source>
</evidence>
<evidence type="ECO:0000256" key="9">
    <source>
        <dbReference type="SAM" id="Phobius"/>
    </source>
</evidence>
<evidence type="ECO:0000313" key="11">
    <source>
        <dbReference type="Proteomes" id="UP000199662"/>
    </source>
</evidence>
<keyword evidence="7 9" id="KW-1133">Transmembrane helix</keyword>
<dbReference type="Proteomes" id="UP000199662">
    <property type="component" value="Unassembled WGS sequence"/>
</dbReference>
<dbReference type="Pfam" id="PF03613">
    <property type="entry name" value="EIID-AGA"/>
    <property type="match status" value="1"/>
</dbReference>
<dbReference type="RefSeq" id="WP_091830401.1">
    <property type="nucleotide sequence ID" value="NZ_FNZK01000005.1"/>
</dbReference>
<evidence type="ECO:0000256" key="1">
    <source>
        <dbReference type="ARBA" id="ARBA00004651"/>
    </source>
</evidence>
<evidence type="ECO:0000256" key="3">
    <source>
        <dbReference type="ARBA" id="ARBA00022475"/>
    </source>
</evidence>
<feature type="transmembrane region" description="Helical" evidence="9">
    <location>
        <begin position="135"/>
        <end position="156"/>
    </location>
</feature>
<dbReference type="InterPro" id="IPR050303">
    <property type="entry name" value="GatZ_KbaZ_carbometab"/>
</dbReference>
<dbReference type="GO" id="GO:0005886">
    <property type="term" value="C:plasma membrane"/>
    <property type="evidence" value="ECO:0007669"/>
    <property type="project" value="UniProtKB-SubCell"/>
</dbReference>
<evidence type="ECO:0000256" key="7">
    <source>
        <dbReference type="ARBA" id="ARBA00022989"/>
    </source>
</evidence>
<keyword evidence="5" id="KW-0598">Phosphotransferase system</keyword>
<dbReference type="GO" id="GO:0009401">
    <property type="term" value="P:phosphoenolpyruvate-dependent sugar phosphotransferase system"/>
    <property type="evidence" value="ECO:0007669"/>
    <property type="project" value="UniProtKB-KW"/>
</dbReference>
<reference evidence="10 11" key="1">
    <citation type="submission" date="2016-10" db="EMBL/GenBank/DDBJ databases">
        <authorList>
            <person name="de Groot N.N."/>
        </authorList>
    </citation>
    <scope>NUCLEOTIDE SEQUENCE [LARGE SCALE GENOMIC DNA]</scope>
    <source>
        <strain evidence="10 11">DSM 2179</strain>
    </source>
</reference>
<evidence type="ECO:0000256" key="5">
    <source>
        <dbReference type="ARBA" id="ARBA00022683"/>
    </source>
</evidence>
<dbReference type="PROSITE" id="PS51108">
    <property type="entry name" value="PTS_EIID"/>
    <property type="match status" value="1"/>
</dbReference>
<sequence length="276" mass="30126">MDDNKNKTVGLSKLDLEFAILRWWLMSHLAYNYQRMQAGGFASMMGPILKKLYPDKPEEVIAGLKRHMMFFNTEPRWGAVIHGIVIALEEQKAKGSDIDEMAIVDLKSSLMGPLAGIGDTISGGLYKPCVLGICLGWAATGSFMGPVMFVACMLGYDLIITHLTIRKGYKLGTSAITSILEGGLFKKLTTFFSIMGLFVLGIMVCKFITIDFSWVPVLGGKEIVVKDLMNQIVPKALPLLITLAAWKAIMRGVKVVYVLLALFVFALVGGALGIIG</sequence>
<proteinExistence type="predicted"/>
<dbReference type="InterPro" id="IPR004704">
    <property type="entry name" value="PTS_IID_man"/>
</dbReference>
<name>A0A1H6XKK0_9FIRM</name>
<dbReference type="EMBL" id="FNZK01000005">
    <property type="protein sequence ID" value="SEJ29631.1"/>
    <property type="molecule type" value="Genomic_DNA"/>
</dbReference>
<accession>A0A1H6XKK0</accession>
<keyword evidence="3" id="KW-1003">Cell membrane</keyword>